<dbReference type="Pfam" id="PF13855">
    <property type="entry name" value="LRR_8"/>
    <property type="match status" value="1"/>
</dbReference>
<feature type="compositionally biased region" description="Polar residues" evidence="5">
    <location>
        <begin position="779"/>
        <end position="791"/>
    </location>
</feature>
<dbReference type="RefSeq" id="XP_001269664.1">
    <property type="nucleotide sequence ID" value="XM_001269663.1"/>
</dbReference>
<evidence type="ECO:0000313" key="6">
    <source>
        <dbReference type="EMBL" id="EAW08238.1"/>
    </source>
</evidence>
<evidence type="ECO:0000256" key="1">
    <source>
        <dbReference type="ARBA" id="ARBA00004496"/>
    </source>
</evidence>
<dbReference type="SUPFAM" id="SSF52075">
    <property type="entry name" value="Outer arm dynein light chain 1"/>
    <property type="match status" value="1"/>
</dbReference>
<dbReference type="GO" id="GO:0005737">
    <property type="term" value="C:cytoplasm"/>
    <property type="evidence" value="ECO:0007669"/>
    <property type="project" value="UniProtKB-SubCell"/>
</dbReference>
<feature type="region of interest" description="Disordered" evidence="5">
    <location>
        <begin position="602"/>
        <end position="661"/>
    </location>
</feature>
<evidence type="ECO:0000256" key="2">
    <source>
        <dbReference type="ARBA" id="ARBA00022490"/>
    </source>
</evidence>
<feature type="compositionally biased region" description="Basic residues" evidence="5">
    <location>
        <begin position="356"/>
        <end position="370"/>
    </location>
</feature>
<gene>
    <name evidence="6" type="ORF">ACLA_029680</name>
</gene>
<feature type="region of interest" description="Disordered" evidence="5">
    <location>
        <begin position="271"/>
        <end position="386"/>
    </location>
</feature>
<proteinExistence type="predicted"/>
<protein>
    <submittedName>
        <fullName evidence="6">Leucine Rich Repeat domain protein</fullName>
    </submittedName>
</protein>
<dbReference type="OMA" id="RQDFGNT"/>
<keyword evidence="7" id="KW-1185">Reference proteome</keyword>
<dbReference type="STRING" id="344612.A1CRG7"/>
<dbReference type="VEuPathDB" id="FungiDB:ACLA_029680"/>
<evidence type="ECO:0000313" key="7">
    <source>
        <dbReference type="Proteomes" id="UP000006701"/>
    </source>
</evidence>
<reference evidence="6 7" key="1">
    <citation type="journal article" date="2008" name="PLoS Genet.">
        <title>Genomic islands in the pathogenic filamentous fungus Aspergillus fumigatus.</title>
        <authorList>
            <person name="Fedorova N.D."/>
            <person name="Khaldi N."/>
            <person name="Joardar V.S."/>
            <person name="Maiti R."/>
            <person name="Amedeo P."/>
            <person name="Anderson M.J."/>
            <person name="Crabtree J."/>
            <person name="Silva J.C."/>
            <person name="Badger J.H."/>
            <person name="Albarraq A."/>
            <person name="Angiuoli S."/>
            <person name="Bussey H."/>
            <person name="Bowyer P."/>
            <person name="Cotty P.J."/>
            <person name="Dyer P.S."/>
            <person name="Egan A."/>
            <person name="Galens K."/>
            <person name="Fraser-Liggett C.M."/>
            <person name="Haas B.J."/>
            <person name="Inman J.M."/>
            <person name="Kent R."/>
            <person name="Lemieux S."/>
            <person name="Malavazi I."/>
            <person name="Orvis J."/>
            <person name="Roemer T."/>
            <person name="Ronning C.M."/>
            <person name="Sundaram J.P."/>
            <person name="Sutton G."/>
            <person name="Turner G."/>
            <person name="Venter J.C."/>
            <person name="White O.R."/>
            <person name="Whitty B.R."/>
            <person name="Youngman P."/>
            <person name="Wolfe K.H."/>
            <person name="Goldman G.H."/>
            <person name="Wortman J.R."/>
            <person name="Jiang B."/>
            <person name="Denning D.W."/>
            <person name="Nierman W.C."/>
        </authorList>
    </citation>
    <scope>NUCLEOTIDE SEQUENCE [LARGE SCALE GENOMIC DNA]</scope>
    <source>
        <strain evidence="7">ATCC 1007 / CBS 513.65 / DSM 816 / NCTC 3887 / NRRL 1</strain>
    </source>
</reference>
<dbReference type="PANTHER" id="PTHR15454">
    <property type="entry name" value="NISCHARIN RELATED"/>
    <property type="match status" value="1"/>
</dbReference>
<dbReference type="PROSITE" id="PS51450">
    <property type="entry name" value="LRR"/>
    <property type="match status" value="3"/>
</dbReference>
<dbReference type="EMBL" id="DS027059">
    <property type="protein sequence ID" value="EAW08238.1"/>
    <property type="molecule type" value="Genomic_DNA"/>
</dbReference>
<name>A1CRG7_ASPCL</name>
<dbReference type="AlphaFoldDB" id="A1CRG7"/>
<feature type="compositionally biased region" description="Polar residues" evidence="5">
    <location>
        <begin position="332"/>
        <end position="341"/>
    </location>
</feature>
<feature type="compositionally biased region" description="Low complexity" evidence="5">
    <location>
        <begin position="372"/>
        <end position="382"/>
    </location>
</feature>
<dbReference type="InterPro" id="IPR001611">
    <property type="entry name" value="Leu-rich_rpt"/>
</dbReference>
<dbReference type="eggNOG" id="ENOG502QTY2">
    <property type="taxonomic scope" value="Eukaryota"/>
</dbReference>
<dbReference type="InterPro" id="IPR032675">
    <property type="entry name" value="LRR_dom_sf"/>
</dbReference>
<sequence length="797" mass="86432">MEKLNTEDGQLFIKNLASFVRTHEKALANALQLRRQSTKNVQSSQSGLSSSSASSTLAAALSFGALRFASQNIKPAKLTLTPHHLFYLLSCFEDLSIAVGPMNVRLENIQTDVSQSYVSFLNKPQRSKGDRESIHSVSSVRSVMSGMSALWSSIGLGSKDSASKSEKAKAALDGDLKYLYSAFTKIPCLRLAPDHRARLIRGYEEFPFDTAVPLHSFKNLSVLEIIDIDYRSFFGWDRLSEQLRTLTIKRANLEDVADILTRIVLDDIDKRRRRSSKNQHSPVLGWNGTANPQPVHKANSAGSLSAPGSPIADTAFGTSTSPKAVSMMRTGSEGTAQSRARNGSLSPSRPGSSKHSSYRHSRGNPSRIRRTGSGSSNSSENSVCRNGSPSNLAAGILPPSKWRFLRHLGLPDNSLTSITAASLAPVANSLYSLDLSANLFTEVPDSLSSLVALRALNLSHCMIDSLHSLSRNPLPAITALNLRGNRLRSLAGIERLPSLERLDLRDNNLFDPTEIARLTNLPEIREIWVSGNPFVKTHSNYRVVIFNLFRRTPGYSEDIIIDGSGPGYSERKQLVERAAEPESAPVIRSAAADHSAVAIVSKPSNGTHGVSVPNPFQDHVSENDPTVGSSRRKQGPRRRIIDASLDKSSGGIGSDSGAVVPSVSSTQHAQLPVDLFVTTPSDGQWKSDGGPQAAISAKPLPDPKVDDRSALQVEAAPAVQSTPRNTDWKADEEFYMQKLEALKQQLGSSWLTLLEDNVWDKNMGMPRTGTSIGEPHMMTTGSFPRATSQPILSGGHP</sequence>
<dbReference type="KEGG" id="act:ACLA_029680"/>
<feature type="region of interest" description="Disordered" evidence="5">
    <location>
        <begin position="769"/>
        <end position="797"/>
    </location>
</feature>
<dbReference type="FunFam" id="3.80.10.10:FF:000273">
    <property type="entry name" value="Leucine Rich Repeat domain protein"/>
    <property type="match status" value="1"/>
</dbReference>
<dbReference type="Gene3D" id="3.80.10.10">
    <property type="entry name" value="Ribonuclease Inhibitor"/>
    <property type="match status" value="1"/>
</dbReference>
<keyword evidence="3" id="KW-0433">Leucine-rich repeat</keyword>
<comment type="subcellular location">
    <subcellularLocation>
        <location evidence="1">Cytoplasm</location>
    </subcellularLocation>
</comment>
<dbReference type="Proteomes" id="UP000006701">
    <property type="component" value="Unassembled WGS sequence"/>
</dbReference>
<keyword evidence="4" id="KW-0677">Repeat</keyword>
<keyword evidence="2" id="KW-0963">Cytoplasm</keyword>
<organism evidence="6 7">
    <name type="scientific">Aspergillus clavatus (strain ATCC 1007 / CBS 513.65 / DSM 816 / NCTC 3887 / NRRL 1 / QM 1276 / 107)</name>
    <dbReference type="NCBI Taxonomy" id="344612"/>
    <lineage>
        <taxon>Eukaryota</taxon>
        <taxon>Fungi</taxon>
        <taxon>Dikarya</taxon>
        <taxon>Ascomycota</taxon>
        <taxon>Pezizomycotina</taxon>
        <taxon>Eurotiomycetes</taxon>
        <taxon>Eurotiomycetidae</taxon>
        <taxon>Eurotiales</taxon>
        <taxon>Aspergillaceae</taxon>
        <taxon>Aspergillus</taxon>
        <taxon>Aspergillus subgen. Fumigati</taxon>
    </lineage>
</organism>
<evidence type="ECO:0000256" key="4">
    <source>
        <dbReference type="ARBA" id="ARBA00022737"/>
    </source>
</evidence>
<dbReference type="GeneID" id="4700765"/>
<dbReference type="HOGENOM" id="CLU_009538_0_0_1"/>
<evidence type="ECO:0000256" key="5">
    <source>
        <dbReference type="SAM" id="MobiDB-lite"/>
    </source>
</evidence>
<accession>A1CRG7</accession>
<dbReference type="OrthoDB" id="676979at2759"/>
<evidence type="ECO:0000256" key="3">
    <source>
        <dbReference type="ARBA" id="ARBA00022614"/>
    </source>
</evidence>
<feature type="compositionally biased region" description="Low complexity" evidence="5">
    <location>
        <begin position="343"/>
        <end position="355"/>
    </location>
</feature>
<dbReference type="PANTHER" id="PTHR15454:SF69">
    <property type="entry name" value="SERINE_THREONINE-PROTEIN KINASE 11-INTERACTING PROTEIN"/>
    <property type="match status" value="1"/>
</dbReference>
<feature type="region of interest" description="Disordered" evidence="5">
    <location>
        <begin position="683"/>
        <end position="705"/>
    </location>
</feature>